<protein>
    <recommendedName>
        <fullName evidence="5">[Ribosomal protein bS18]-alanine N-acetyltransferase</fullName>
        <ecNumber evidence="5">2.3.1.266</ecNumber>
    </recommendedName>
</protein>
<dbReference type="EC" id="2.3.1.266" evidence="5"/>
<keyword evidence="8" id="KW-1185">Reference proteome</keyword>
<keyword evidence="4" id="KW-0012">Acyltransferase</keyword>
<keyword evidence="3 7" id="KW-0808">Transferase</keyword>
<evidence type="ECO:0000256" key="5">
    <source>
        <dbReference type="RuleBase" id="RU363094"/>
    </source>
</evidence>
<dbReference type="CDD" id="cd04301">
    <property type="entry name" value="NAT_SF"/>
    <property type="match status" value="1"/>
</dbReference>
<dbReference type="InterPro" id="IPR000182">
    <property type="entry name" value="GNAT_dom"/>
</dbReference>
<dbReference type="InterPro" id="IPR006464">
    <property type="entry name" value="AcTrfase_RimI/Ard1"/>
</dbReference>
<dbReference type="SUPFAM" id="SSF55729">
    <property type="entry name" value="Acyl-CoA N-acyltransferases (Nat)"/>
    <property type="match status" value="1"/>
</dbReference>
<feature type="domain" description="N-acetyltransferase" evidence="6">
    <location>
        <begin position="46"/>
        <end position="143"/>
    </location>
</feature>
<evidence type="ECO:0000256" key="3">
    <source>
        <dbReference type="ARBA" id="ARBA00022679"/>
    </source>
</evidence>
<gene>
    <name evidence="7" type="ORF">NCTC13337_01603</name>
</gene>
<accession>A0A380MU68</accession>
<keyword evidence="2 5" id="KW-0963">Cytoplasm</keyword>
<comment type="function">
    <text evidence="5">Acetylates the N-terminal alanine of ribosomal protein bS18.</text>
</comment>
<dbReference type="AlphaFoldDB" id="A0A380MU68"/>
<dbReference type="Gene3D" id="3.40.630.30">
    <property type="match status" value="1"/>
</dbReference>
<comment type="subcellular location">
    <subcellularLocation>
        <location evidence="5">Cytoplasm</location>
    </subcellularLocation>
</comment>
<evidence type="ECO:0000256" key="4">
    <source>
        <dbReference type="ARBA" id="ARBA00023315"/>
    </source>
</evidence>
<dbReference type="InterPro" id="IPR050680">
    <property type="entry name" value="YpeA/RimI_acetyltransf"/>
</dbReference>
<dbReference type="PANTHER" id="PTHR43420">
    <property type="entry name" value="ACETYLTRANSFERASE"/>
    <property type="match status" value="1"/>
</dbReference>
<name>A0A380MU68_9GAMM</name>
<dbReference type="EMBL" id="UHIC01000001">
    <property type="protein sequence ID" value="SUO95828.1"/>
    <property type="molecule type" value="Genomic_DNA"/>
</dbReference>
<dbReference type="GO" id="GO:0005737">
    <property type="term" value="C:cytoplasm"/>
    <property type="evidence" value="ECO:0007669"/>
    <property type="project" value="UniProtKB-SubCell"/>
</dbReference>
<dbReference type="NCBIfam" id="TIGR01575">
    <property type="entry name" value="rimI"/>
    <property type="match status" value="1"/>
</dbReference>
<evidence type="ECO:0000256" key="2">
    <source>
        <dbReference type="ARBA" id="ARBA00022490"/>
    </source>
</evidence>
<evidence type="ECO:0000313" key="8">
    <source>
        <dbReference type="Proteomes" id="UP000254601"/>
    </source>
</evidence>
<reference evidence="7 8" key="1">
    <citation type="submission" date="2018-06" db="EMBL/GenBank/DDBJ databases">
        <authorList>
            <consortium name="Pathogen Informatics"/>
            <person name="Doyle S."/>
        </authorList>
    </citation>
    <scope>NUCLEOTIDE SEQUENCE [LARGE SCALE GENOMIC DNA]</scope>
    <source>
        <strain evidence="7 8">NCTC13337</strain>
    </source>
</reference>
<evidence type="ECO:0000259" key="6">
    <source>
        <dbReference type="PROSITE" id="PS51186"/>
    </source>
</evidence>
<dbReference type="InterPro" id="IPR016181">
    <property type="entry name" value="Acyl_CoA_acyltransferase"/>
</dbReference>
<dbReference type="Proteomes" id="UP000254601">
    <property type="component" value="Unassembled WGS sequence"/>
</dbReference>
<dbReference type="PANTHER" id="PTHR43420:SF51">
    <property type="entry name" value="PEPTIDYL-LYSINE N-ACETYLTRANSFERASE YIAC"/>
    <property type="match status" value="1"/>
</dbReference>
<comment type="catalytic activity">
    <reaction evidence="5">
        <text>N-terminal L-alanyl-[ribosomal protein bS18] + acetyl-CoA = N-terminal N(alpha)-acetyl-L-alanyl-[ribosomal protein bS18] + CoA + H(+)</text>
        <dbReference type="Rhea" id="RHEA:43756"/>
        <dbReference type="Rhea" id="RHEA-COMP:10676"/>
        <dbReference type="Rhea" id="RHEA-COMP:10677"/>
        <dbReference type="ChEBI" id="CHEBI:15378"/>
        <dbReference type="ChEBI" id="CHEBI:57287"/>
        <dbReference type="ChEBI" id="CHEBI:57288"/>
        <dbReference type="ChEBI" id="CHEBI:64718"/>
        <dbReference type="ChEBI" id="CHEBI:83683"/>
        <dbReference type="EC" id="2.3.1.266"/>
    </reaction>
</comment>
<proteinExistence type="inferred from homology"/>
<comment type="similarity">
    <text evidence="1 5">Belongs to the acetyltransferase family. RimI subfamily.</text>
</comment>
<dbReference type="RefSeq" id="WP_072575620.1">
    <property type="nucleotide sequence ID" value="NZ_LWHB01000017.1"/>
</dbReference>
<dbReference type="GO" id="GO:0008999">
    <property type="term" value="F:protein-N-terminal-alanine acetyltransferase activity"/>
    <property type="evidence" value="ECO:0007669"/>
    <property type="project" value="UniProtKB-EC"/>
</dbReference>
<evidence type="ECO:0000313" key="7">
    <source>
        <dbReference type="EMBL" id="SUO95828.1"/>
    </source>
</evidence>
<sequence length="143" mass="16243">MDSFQSFPKPIQRQIATLAEAANVYLPSGTDKIILYPNPLSTHASLIGFIAWRQIDETEAELLAIAVHSAQRQKGIGRLLLENLLHHCKLIAVKQLFLEVRKSNLAAQTLYHHQGFTIVGTRKNYYLCDQGFEDAYVMKRTFL</sequence>
<evidence type="ECO:0000256" key="1">
    <source>
        <dbReference type="ARBA" id="ARBA00005395"/>
    </source>
</evidence>
<organism evidence="7 8">
    <name type="scientific">Suttonella ornithocola</name>
    <dbReference type="NCBI Taxonomy" id="279832"/>
    <lineage>
        <taxon>Bacteria</taxon>
        <taxon>Pseudomonadati</taxon>
        <taxon>Pseudomonadota</taxon>
        <taxon>Gammaproteobacteria</taxon>
        <taxon>Cardiobacteriales</taxon>
        <taxon>Cardiobacteriaceae</taxon>
        <taxon>Suttonella</taxon>
    </lineage>
</organism>
<dbReference type="Pfam" id="PF00583">
    <property type="entry name" value="Acetyltransf_1"/>
    <property type="match status" value="1"/>
</dbReference>
<dbReference type="PROSITE" id="PS51186">
    <property type="entry name" value="GNAT"/>
    <property type="match status" value="1"/>
</dbReference>